<dbReference type="Proteomes" id="UP000593579">
    <property type="component" value="Unassembled WGS sequence"/>
</dbReference>
<name>A0A7J9CQA0_GOSGO</name>
<evidence type="ECO:0000256" key="1">
    <source>
        <dbReference type="SAM" id="MobiDB-lite"/>
    </source>
</evidence>
<proteinExistence type="predicted"/>
<comment type="caution">
    <text evidence="2">The sequence shown here is derived from an EMBL/GenBank/DDBJ whole genome shotgun (WGS) entry which is preliminary data.</text>
</comment>
<evidence type="ECO:0000313" key="3">
    <source>
        <dbReference type="Proteomes" id="UP000593579"/>
    </source>
</evidence>
<organism evidence="2 3">
    <name type="scientific">Gossypium gossypioides</name>
    <name type="common">Mexican cotton</name>
    <name type="synonym">Selera gossypioides</name>
    <dbReference type="NCBI Taxonomy" id="34282"/>
    <lineage>
        <taxon>Eukaryota</taxon>
        <taxon>Viridiplantae</taxon>
        <taxon>Streptophyta</taxon>
        <taxon>Embryophyta</taxon>
        <taxon>Tracheophyta</taxon>
        <taxon>Spermatophyta</taxon>
        <taxon>Magnoliopsida</taxon>
        <taxon>eudicotyledons</taxon>
        <taxon>Gunneridae</taxon>
        <taxon>Pentapetalae</taxon>
        <taxon>rosids</taxon>
        <taxon>malvids</taxon>
        <taxon>Malvales</taxon>
        <taxon>Malvaceae</taxon>
        <taxon>Malvoideae</taxon>
        <taxon>Gossypium</taxon>
    </lineage>
</organism>
<feature type="region of interest" description="Disordered" evidence="1">
    <location>
        <begin position="31"/>
        <end position="50"/>
    </location>
</feature>
<evidence type="ECO:0000313" key="2">
    <source>
        <dbReference type="EMBL" id="MBA0750680.1"/>
    </source>
</evidence>
<reference evidence="2 3" key="1">
    <citation type="journal article" date="2019" name="Genome Biol. Evol.">
        <title>Insights into the evolution of the New World diploid cottons (Gossypium, subgenus Houzingenia) based on genome sequencing.</title>
        <authorList>
            <person name="Grover C.E."/>
            <person name="Arick M.A. 2nd"/>
            <person name="Thrash A."/>
            <person name="Conover J.L."/>
            <person name="Sanders W.S."/>
            <person name="Peterson D.G."/>
            <person name="Frelichowski J.E."/>
            <person name="Scheffler J.A."/>
            <person name="Scheffler B.E."/>
            <person name="Wendel J.F."/>
        </authorList>
    </citation>
    <scope>NUCLEOTIDE SEQUENCE [LARGE SCALE GENOMIC DNA]</scope>
    <source>
        <strain evidence="2">5</strain>
        <tissue evidence="2">Leaf</tissue>
    </source>
</reference>
<accession>A0A7J9CQA0</accession>
<gene>
    <name evidence="2" type="ORF">Gogos_002078</name>
</gene>
<protein>
    <submittedName>
        <fullName evidence="2">Uncharacterized protein</fullName>
    </submittedName>
</protein>
<dbReference type="EMBL" id="JABEZY010000012">
    <property type="protein sequence ID" value="MBA0750680.1"/>
    <property type="molecule type" value="Genomic_DNA"/>
</dbReference>
<dbReference type="AlphaFoldDB" id="A0A7J9CQA0"/>
<sequence length="50" mass="5654">MKEFRGEPSQCYFEGATRALREQVGENVMGQIAKPMTMAQDTPHRGLSIR</sequence>
<keyword evidence="3" id="KW-1185">Reference proteome</keyword>